<gene>
    <name evidence="2" type="ORF">PACLA_8A010484</name>
</gene>
<keyword evidence="3" id="KW-1185">Reference proteome</keyword>
<proteinExistence type="predicted"/>
<evidence type="ECO:0000313" key="3">
    <source>
        <dbReference type="Proteomes" id="UP001152795"/>
    </source>
</evidence>
<evidence type="ECO:0000256" key="1">
    <source>
        <dbReference type="SAM" id="MobiDB-lite"/>
    </source>
</evidence>
<dbReference type="AlphaFoldDB" id="A0A7D9LTE7"/>
<dbReference type="InterPro" id="IPR024855">
    <property type="entry name" value="UNC79"/>
</dbReference>
<dbReference type="OrthoDB" id="6021782at2759"/>
<name>A0A7D9LTE7_PARCT</name>
<dbReference type="PANTHER" id="PTHR21696:SF2">
    <property type="entry name" value="PROTEIN UNC-79 HOMOLOG"/>
    <property type="match status" value="1"/>
</dbReference>
<reference evidence="2" key="1">
    <citation type="submission" date="2020-04" db="EMBL/GenBank/DDBJ databases">
        <authorList>
            <person name="Alioto T."/>
            <person name="Alioto T."/>
            <person name="Gomez Garrido J."/>
        </authorList>
    </citation>
    <scope>NUCLEOTIDE SEQUENCE</scope>
    <source>
        <strain evidence="2">A484AB</strain>
    </source>
</reference>
<feature type="non-terminal residue" evidence="2">
    <location>
        <position position="1"/>
    </location>
</feature>
<feature type="region of interest" description="Disordered" evidence="1">
    <location>
        <begin position="327"/>
        <end position="353"/>
    </location>
</feature>
<organism evidence="2 3">
    <name type="scientific">Paramuricea clavata</name>
    <name type="common">Red gorgonian</name>
    <name type="synonym">Violescent sea-whip</name>
    <dbReference type="NCBI Taxonomy" id="317549"/>
    <lineage>
        <taxon>Eukaryota</taxon>
        <taxon>Metazoa</taxon>
        <taxon>Cnidaria</taxon>
        <taxon>Anthozoa</taxon>
        <taxon>Octocorallia</taxon>
        <taxon>Malacalcyonacea</taxon>
        <taxon>Plexauridae</taxon>
        <taxon>Paramuricea</taxon>
    </lineage>
</organism>
<dbReference type="EMBL" id="CACRXK020026203">
    <property type="protein sequence ID" value="CAB4040052.1"/>
    <property type="molecule type" value="Genomic_DNA"/>
</dbReference>
<evidence type="ECO:0000313" key="2">
    <source>
        <dbReference type="EMBL" id="CAB4040052.1"/>
    </source>
</evidence>
<feature type="region of interest" description="Disordered" evidence="1">
    <location>
        <begin position="209"/>
        <end position="246"/>
    </location>
</feature>
<dbReference type="Proteomes" id="UP001152795">
    <property type="component" value="Unassembled WGS sequence"/>
</dbReference>
<accession>A0A7D9LTE7</accession>
<comment type="caution">
    <text evidence="2">The sequence shown here is derived from an EMBL/GenBank/DDBJ whole genome shotgun (WGS) entry which is preliminary data.</text>
</comment>
<feature type="compositionally biased region" description="Polar residues" evidence="1">
    <location>
        <begin position="209"/>
        <end position="228"/>
    </location>
</feature>
<sequence length="353" mass="39611">MCLRGDYLRIAAEEDGDILPYLQEVFLIPNLWRLLKCDRSELCEVCVPLLLHCISLPCGAESLVNEVESTFTNKDWRIRFDGVSKVVVIARYIQNEILFNDLARSSLALSFAYLVGAIEDLSNSVSLHVTVMLETIHPNSLLVMYESLVTQFDKFPSDRLLIIHTFRLLHNALPKRTPLSGHFFLRRFTQLFVEKTSLVASPHPARATLTRQGNMSDKSSTSMTSPNTEHARKTGKGNPAVNRFLASPTSTTNSITICPSVGRLAYGRSNSLPANRCGYSLSYERYSVTRQLSSPLEESRRFKFDPSQIESVDQMLLGARIAQNSLSPVAEESMDGVEQQPVYSEKGDKTLER</sequence>
<protein>
    <submittedName>
        <fullName evidence="2">Uncharacterized protein</fullName>
    </submittedName>
</protein>
<dbReference type="PANTHER" id="PTHR21696">
    <property type="entry name" value="PROTEIN UNC-79 HOMOLOG"/>
    <property type="match status" value="1"/>
</dbReference>